<dbReference type="InterPro" id="IPR023631">
    <property type="entry name" value="Amidase_dom"/>
</dbReference>
<dbReference type="EMBL" id="CAUWAG010000008">
    <property type="protein sequence ID" value="CAJ2506214.1"/>
    <property type="molecule type" value="Genomic_DNA"/>
</dbReference>
<sequence>MFRLLEALLGASLIPHGAATVSTAPYSEYILAPSSRTLTAPTVRQVNGTVKNAAALTGQGCTSLSTFVGNSSVTLDFGKNIAGTVHFTVDSVSGPNDRIGFTFTESSMWISGEYCDATQNAGLDGPLWFNLTKPGLYEADKNHQRGGFRYLSIVHQTGGNVTLGQLTVNWTASPDMEDPSAYAGYFKSDSEKLNRVWYAGAYTNQLCSIDPTTGDSLGLPNADWHYNFTIANGSSVLVDGGKRDRIVWPGDIAISGPSMFVSTNRLDPIRNGIDALLLLQQADGRLSWAGVPFSDYVADGEFLFSFTYHLHSLNDIYDYYMYTGDVDFLMSVWGQYKLALDYSIQSIDQTGLAYVNSSLDWLRSGMGGHNIEACVSLANSILYYTINNGLKLASALNDTSITTNWTTAASTIPAAANALLWDPTANLYRDNDTVTGFYPQDGNAWSIIAGIANATTASQISAALAARWVAPYGAPAPEAGATVISPFASGFEVQAHFLSGNADTAIALVEMMWADFMLDDPRMTNSTFIEGYSNDGRISYAPYSNDATISHAHGWSTGPTASLTFFAAGIMVTGAAGATWNIAPRMGGLGRVEAGFKTALGDFSVSWEDGAEQGLTGSFETPEGTVGELVLPVAEGCTTRVVLEGREGVREVRIEGETTVSMAGIPGGKYTMSPFSRHVSLDSGIAFTRDVFQNSGFSLWRSAATALPLTQQPSLLDISIAELGGLLEAGDITSQELVELYFQRISEVNNELHAVIELNPDASTTAELLDAERGQGTTRGPLHGIPILVKDNYATTDATLTGAGSVCLARSRPGQESTVVAKLRQAGAVILGKANLSEFSGVRGGLNVTEGWSPRGGQTFGAYVGRQTACGSSSGSGVAASLGLAAAALGTETSGSITCPARFNNVVGVKPTVGLTSRFGVVPVTARQDSTGPLAQSVADAALILDAIAGKDPNDNYTSAQPWEVPPSYTSALNTSALEGKRVGVVWVDEDISNAVDYVNREQMRVVFDEALADLEAAGAELVNIELGTEERPLRNTTLEILAKVPVYVGPDFKEAMARYIDDLVPGPDVIHNATELLQCLREDPLELSSEFDLGFWDEFAGINITAGSQEAWEAYVFASETARDLFVTPLREHHLDVLVMLPETAVIIASWPGLPIVTVPMGVLGDETETRWDSRHTTVTTSPGMPLGISFTADRWSEEELIGYAYAYEQTSHKRKELQPLTRPKSDLDTILWQGRLGAEL</sequence>
<name>A0AAI8VJT4_9PEZI</name>
<dbReference type="InterPro" id="IPR008928">
    <property type="entry name" value="6-hairpin_glycosidase_sf"/>
</dbReference>
<dbReference type="AlphaFoldDB" id="A0AAI8VJT4"/>
<dbReference type="Gene3D" id="2.60.420.10">
    <property type="entry name" value="Maltose phosphorylase, domain 3"/>
    <property type="match status" value="1"/>
</dbReference>
<dbReference type="InterPro" id="IPR036928">
    <property type="entry name" value="AS_sf"/>
</dbReference>
<dbReference type="Gene3D" id="1.50.10.10">
    <property type="match status" value="1"/>
</dbReference>
<dbReference type="Gene3D" id="3.90.1300.10">
    <property type="entry name" value="Amidase signature (AS) domain"/>
    <property type="match status" value="1"/>
</dbReference>
<dbReference type="InterPro" id="IPR012341">
    <property type="entry name" value="6hp_glycosidase-like_sf"/>
</dbReference>
<dbReference type="PANTHER" id="PTHR42678">
    <property type="entry name" value="AMIDASE"/>
    <property type="match status" value="1"/>
</dbReference>
<evidence type="ECO:0000259" key="2">
    <source>
        <dbReference type="Pfam" id="PF01425"/>
    </source>
</evidence>
<feature type="domain" description="Alpha-L-rhamnosidase six-hairpin glycosidase" evidence="3">
    <location>
        <begin position="231"/>
        <end position="440"/>
    </location>
</feature>
<gene>
    <name evidence="5" type="ORF">KHLLAP_LOCUS6682</name>
</gene>
<evidence type="ECO:0000259" key="4">
    <source>
        <dbReference type="Pfam" id="PF17390"/>
    </source>
</evidence>
<feature type="signal peptide" evidence="1">
    <location>
        <begin position="1"/>
        <end position="19"/>
    </location>
</feature>
<dbReference type="InterPro" id="IPR035398">
    <property type="entry name" value="Bac_rhamnosid_C"/>
</dbReference>
<keyword evidence="1" id="KW-0732">Signal</keyword>
<dbReference type="GO" id="GO:0005975">
    <property type="term" value="P:carbohydrate metabolic process"/>
    <property type="evidence" value="ECO:0007669"/>
    <property type="project" value="InterPro"/>
</dbReference>
<dbReference type="Pfam" id="PF01425">
    <property type="entry name" value="Amidase"/>
    <property type="match status" value="1"/>
</dbReference>
<accession>A0AAI8VJT4</accession>
<feature type="chain" id="PRO_5042604789" evidence="1">
    <location>
        <begin position="20"/>
        <end position="1242"/>
    </location>
</feature>
<feature type="domain" description="Amidase" evidence="2">
    <location>
        <begin position="736"/>
        <end position="1037"/>
    </location>
</feature>
<evidence type="ECO:0000259" key="3">
    <source>
        <dbReference type="Pfam" id="PF17389"/>
    </source>
</evidence>
<dbReference type="GO" id="GO:0003824">
    <property type="term" value="F:catalytic activity"/>
    <property type="evidence" value="ECO:0007669"/>
    <property type="project" value="UniProtKB-ARBA"/>
</dbReference>
<evidence type="ECO:0000313" key="5">
    <source>
        <dbReference type="EMBL" id="CAJ2506214.1"/>
    </source>
</evidence>
<dbReference type="SUPFAM" id="SSF75304">
    <property type="entry name" value="Amidase signature (AS) enzymes"/>
    <property type="match status" value="1"/>
</dbReference>
<dbReference type="PANTHER" id="PTHR42678:SF34">
    <property type="entry name" value="OS04G0183300 PROTEIN"/>
    <property type="match status" value="1"/>
</dbReference>
<dbReference type="Pfam" id="PF17390">
    <property type="entry name" value="Bac_rhamnosid_C"/>
    <property type="match status" value="1"/>
</dbReference>
<evidence type="ECO:0000313" key="6">
    <source>
        <dbReference type="Proteomes" id="UP001295740"/>
    </source>
</evidence>
<dbReference type="SUPFAM" id="SSF48208">
    <property type="entry name" value="Six-hairpin glycosidases"/>
    <property type="match status" value="1"/>
</dbReference>
<organism evidence="5 6">
    <name type="scientific">Anthostomella pinea</name>
    <dbReference type="NCBI Taxonomy" id="933095"/>
    <lineage>
        <taxon>Eukaryota</taxon>
        <taxon>Fungi</taxon>
        <taxon>Dikarya</taxon>
        <taxon>Ascomycota</taxon>
        <taxon>Pezizomycotina</taxon>
        <taxon>Sordariomycetes</taxon>
        <taxon>Xylariomycetidae</taxon>
        <taxon>Xylariales</taxon>
        <taxon>Xylariaceae</taxon>
        <taxon>Anthostomella</taxon>
    </lineage>
</organism>
<reference evidence="5" key="1">
    <citation type="submission" date="2023-10" db="EMBL/GenBank/DDBJ databases">
        <authorList>
            <person name="Hackl T."/>
        </authorList>
    </citation>
    <scope>NUCLEOTIDE SEQUENCE</scope>
</reference>
<protein>
    <submittedName>
        <fullName evidence="5">Uu.00g003440.m01.CDS01</fullName>
    </submittedName>
</protein>
<evidence type="ECO:0000256" key="1">
    <source>
        <dbReference type="SAM" id="SignalP"/>
    </source>
</evidence>
<dbReference type="Pfam" id="PF17389">
    <property type="entry name" value="Bac_rhamnosid6H"/>
    <property type="match status" value="1"/>
</dbReference>
<feature type="domain" description="Alpha-L-rhamnosidase C-terminal" evidence="4">
    <location>
        <begin position="579"/>
        <end position="636"/>
    </location>
</feature>
<keyword evidence="6" id="KW-1185">Reference proteome</keyword>
<dbReference type="InterPro" id="IPR035396">
    <property type="entry name" value="Bac_rhamnosid6H"/>
</dbReference>
<comment type="caution">
    <text evidence="5">The sequence shown here is derived from an EMBL/GenBank/DDBJ whole genome shotgun (WGS) entry which is preliminary data.</text>
</comment>
<proteinExistence type="predicted"/>
<dbReference type="Proteomes" id="UP001295740">
    <property type="component" value="Unassembled WGS sequence"/>
</dbReference>